<comment type="similarity">
    <text evidence="1">Belongs to the 'phage' integrase family.</text>
</comment>
<evidence type="ECO:0000256" key="1">
    <source>
        <dbReference type="ARBA" id="ARBA00008857"/>
    </source>
</evidence>
<dbReference type="PROSITE" id="PS51898">
    <property type="entry name" value="TYR_RECOMBINASE"/>
    <property type="match status" value="1"/>
</dbReference>
<dbReference type="OrthoDB" id="9801717at2"/>
<dbReference type="SUPFAM" id="SSF56349">
    <property type="entry name" value="DNA breaking-rejoining enzymes"/>
    <property type="match status" value="1"/>
</dbReference>
<evidence type="ECO:0000259" key="7">
    <source>
        <dbReference type="PROSITE" id="PS51900"/>
    </source>
</evidence>
<dbReference type="InterPro" id="IPR044068">
    <property type="entry name" value="CB"/>
</dbReference>
<organism evidence="8 9">
    <name type="scientific">[Clostridium] ultunense Esp</name>
    <dbReference type="NCBI Taxonomy" id="1288971"/>
    <lineage>
        <taxon>Bacteria</taxon>
        <taxon>Bacillati</taxon>
        <taxon>Bacillota</taxon>
        <taxon>Tissierellia</taxon>
        <taxon>Tissierellales</taxon>
        <taxon>Tepidimicrobiaceae</taxon>
        <taxon>Schnuerera</taxon>
    </lineage>
</organism>
<reference evidence="8 9" key="1">
    <citation type="submission" date="2016-11" db="EMBL/GenBank/DDBJ databases">
        <authorList>
            <person name="Manzoor S."/>
        </authorList>
    </citation>
    <scope>NUCLEOTIDE SEQUENCE [LARGE SCALE GENOMIC DNA]</scope>
    <source>
        <strain evidence="8">Clostridium ultunense strain Esp</strain>
    </source>
</reference>
<protein>
    <submittedName>
        <fullName evidence="8">Integrase family protein</fullName>
    </submittedName>
</protein>
<feature type="domain" description="Core-binding (CB)" evidence="7">
    <location>
        <begin position="7"/>
        <end position="100"/>
    </location>
</feature>
<accession>A0A1M4PT49</accession>
<evidence type="ECO:0000313" key="9">
    <source>
        <dbReference type="Proteomes" id="UP000245423"/>
    </source>
</evidence>
<dbReference type="InterPro" id="IPR011010">
    <property type="entry name" value="DNA_brk_join_enz"/>
</dbReference>
<dbReference type="GO" id="GO:0006310">
    <property type="term" value="P:DNA recombination"/>
    <property type="evidence" value="ECO:0007669"/>
    <property type="project" value="UniProtKB-KW"/>
</dbReference>
<evidence type="ECO:0000256" key="5">
    <source>
        <dbReference type="PROSITE-ProRule" id="PRU01248"/>
    </source>
</evidence>
<dbReference type="PANTHER" id="PTHR30349:SF41">
    <property type="entry name" value="INTEGRASE_RECOMBINASE PROTEIN MJ0367-RELATED"/>
    <property type="match status" value="1"/>
</dbReference>
<dbReference type="InterPro" id="IPR002104">
    <property type="entry name" value="Integrase_catalytic"/>
</dbReference>
<dbReference type="RefSeq" id="WP_109840752.1">
    <property type="nucleotide sequence ID" value="NZ_LT669839.1"/>
</dbReference>
<evidence type="ECO:0000256" key="4">
    <source>
        <dbReference type="ARBA" id="ARBA00023172"/>
    </source>
</evidence>
<evidence type="ECO:0000313" key="8">
    <source>
        <dbReference type="EMBL" id="SHD78668.1"/>
    </source>
</evidence>
<keyword evidence="2" id="KW-0229">DNA integration</keyword>
<dbReference type="GO" id="GO:0003677">
    <property type="term" value="F:DNA binding"/>
    <property type="evidence" value="ECO:0007669"/>
    <property type="project" value="UniProtKB-UniRule"/>
</dbReference>
<dbReference type="PANTHER" id="PTHR30349">
    <property type="entry name" value="PHAGE INTEGRASE-RELATED"/>
    <property type="match status" value="1"/>
</dbReference>
<feature type="domain" description="Tyr recombinase" evidence="6">
    <location>
        <begin position="125"/>
        <end position="213"/>
    </location>
</feature>
<evidence type="ECO:0000256" key="3">
    <source>
        <dbReference type="ARBA" id="ARBA00023125"/>
    </source>
</evidence>
<sequence>MNKIKDPQLFKSIKTFLTVYLPIIRAKSPNTINSYRDTLNLFISFLKDTKDLSLNEITTEYFNRDDIFSFLEWLETTRKNSISTRNQRLISIRSFCRYLAGENILKFDAYSQIQQIDKKPVSERVLKDILSISDIKLILKMPDISKKMGIRDRFYIALLYDSGCLNQEILDLRLSNIQVNDDISNLSVIGKGTKFRTIPLSKEVTAMFKQYIC</sequence>
<dbReference type="EMBL" id="LT669839">
    <property type="protein sequence ID" value="SHD78668.1"/>
    <property type="molecule type" value="Genomic_DNA"/>
</dbReference>
<dbReference type="Proteomes" id="UP000245423">
    <property type="component" value="Chromosome 1"/>
</dbReference>
<name>A0A1M4PT49_9FIRM</name>
<keyword evidence="9" id="KW-1185">Reference proteome</keyword>
<dbReference type="InterPro" id="IPR050090">
    <property type="entry name" value="Tyrosine_recombinase_XerCD"/>
</dbReference>
<dbReference type="InterPro" id="IPR010998">
    <property type="entry name" value="Integrase_recombinase_N"/>
</dbReference>
<keyword evidence="3 5" id="KW-0238">DNA-binding</keyword>
<gene>
    <name evidence="8" type="ORF">CUESP1_3346</name>
</gene>
<dbReference type="GO" id="GO:0015074">
    <property type="term" value="P:DNA integration"/>
    <property type="evidence" value="ECO:0007669"/>
    <property type="project" value="UniProtKB-KW"/>
</dbReference>
<dbReference type="Pfam" id="PF02899">
    <property type="entry name" value="Phage_int_SAM_1"/>
    <property type="match status" value="1"/>
</dbReference>
<evidence type="ECO:0000256" key="2">
    <source>
        <dbReference type="ARBA" id="ARBA00022908"/>
    </source>
</evidence>
<dbReference type="PROSITE" id="PS51900">
    <property type="entry name" value="CB"/>
    <property type="match status" value="1"/>
</dbReference>
<dbReference type="AlphaFoldDB" id="A0A1M4PT49"/>
<dbReference type="InterPro" id="IPR004107">
    <property type="entry name" value="Integrase_SAM-like_N"/>
</dbReference>
<dbReference type="Gene3D" id="1.10.150.130">
    <property type="match status" value="1"/>
</dbReference>
<proteinExistence type="inferred from homology"/>
<dbReference type="InterPro" id="IPR013762">
    <property type="entry name" value="Integrase-like_cat_sf"/>
</dbReference>
<evidence type="ECO:0000259" key="6">
    <source>
        <dbReference type="PROSITE" id="PS51898"/>
    </source>
</evidence>
<dbReference type="Pfam" id="PF00589">
    <property type="entry name" value="Phage_integrase"/>
    <property type="match status" value="1"/>
</dbReference>
<keyword evidence="4" id="KW-0233">DNA recombination</keyword>
<dbReference type="Gene3D" id="1.10.443.10">
    <property type="entry name" value="Intergrase catalytic core"/>
    <property type="match status" value="1"/>
</dbReference>